<sequence>MNIQDQLGKVVNEYYSDQKKGNTDILIALFKKMVVVRNEFAREKGFRNYFEMQIYGQNIPATKWKEYLENRDLFA</sequence>
<accession>A0A0G1D964</accession>
<dbReference type="AlphaFoldDB" id="A0A0G1D964"/>
<name>A0A0G1D964_9BACT</name>
<gene>
    <name evidence="1" type="ORF">UV68_C0011G0001</name>
</gene>
<organism evidence="1 2">
    <name type="scientific">Candidatus Collierbacteria bacterium GW2011_GWC2_43_12</name>
    <dbReference type="NCBI Taxonomy" id="1618390"/>
    <lineage>
        <taxon>Bacteria</taxon>
        <taxon>Candidatus Collieribacteriota</taxon>
    </lineage>
</organism>
<feature type="non-terminal residue" evidence="1">
    <location>
        <position position="75"/>
    </location>
</feature>
<protein>
    <submittedName>
        <fullName evidence="1">Uncharacterized protein</fullName>
    </submittedName>
</protein>
<dbReference type="EMBL" id="LCFK01000011">
    <property type="protein sequence ID" value="KKS94470.1"/>
    <property type="molecule type" value="Genomic_DNA"/>
</dbReference>
<evidence type="ECO:0000313" key="1">
    <source>
        <dbReference type="EMBL" id="KKS94470.1"/>
    </source>
</evidence>
<comment type="caution">
    <text evidence="1">The sequence shown here is derived from an EMBL/GenBank/DDBJ whole genome shotgun (WGS) entry which is preliminary data.</text>
</comment>
<reference evidence="1 2" key="1">
    <citation type="journal article" date="2015" name="Nature">
        <title>rRNA introns, odd ribosomes, and small enigmatic genomes across a large radiation of phyla.</title>
        <authorList>
            <person name="Brown C.T."/>
            <person name="Hug L.A."/>
            <person name="Thomas B.C."/>
            <person name="Sharon I."/>
            <person name="Castelle C.J."/>
            <person name="Singh A."/>
            <person name="Wilkins M.J."/>
            <person name="Williams K.H."/>
            <person name="Banfield J.F."/>
        </authorList>
    </citation>
    <scope>NUCLEOTIDE SEQUENCE [LARGE SCALE GENOMIC DNA]</scope>
</reference>
<proteinExistence type="predicted"/>
<evidence type="ECO:0000313" key="2">
    <source>
        <dbReference type="Proteomes" id="UP000033980"/>
    </source>
</evidence>
<dbReference type="Proteomes" id="UP000033980">
    <property type="component" value="Unassembled WGS sequence"/>
</dbReference>